<dbReference type="SMART" id="SM00322">
    <property type="entry name" value="KH"/>
    <property type="match status" value="1"/>
</dbReference>
<evidence type="ECO:0000256" key="7">
    <source>
        <dbReference type="SAM" id="MobiDB-lite"/>
    </source>
</evidence>
<dbReference type="PANTHER" id="PTHR12826">
    <property type="entry name" value="RIBONUCLEASE Y"/>
    <property type="match status" value="1"/>
</dbReference>
<comment type="caution">
    <text evidence="9">The sequence shown here is derived from an EMBL/GenBank/DDBJ whole genome shotgun (WGS) entry which is preliminary data.</text>
</comment>
<keyword evidence="5" id="KW-1003">Cell membrane</keyword>
<dbReference type="InterPro" id="IPR003607">
    <property type="entry name" value="HD/PDEase_dom"/>
</dbReference>
<dbReference type="GO" id="GO:0005886">
    <property type="term" value="C:plasma membrane"/>
    <property type="evidence" value="ECO:0007669"/>
    <property type="project" value="UniProtKB-SubCell"/>
</dbReference>
<accession>A0A225DZW5</accession>
<evidence type="ECO:0000256" key="6">
    <source>
        <dbReference type="NCBIfam" id="TIGR03319"/>
    </source>
</evidence>
<dbReference type="SUPFAM" id="SSF54791">
    <property type="entry name" value="Eukaryotic type KH-domain (KH-domain type I)"/>
    <property type="match status" value="1"/>
</dbReference>
<dbReference type="AlphaFoldDB" id="A0A225DZW5"/>
<sequence length="540" mass="60323">MPESSLYLLIGGLVVLAVFIFVGCVLFVRTTARSRRPDALMMPAVGEYDAVRVAETRAAEIVEQARRDADRFLKDAELRSKDEALRAREEQTRELDAARNELREHERRAQKREDAAADKQKEVAKKERQLENVQKKLVDRRDLIEKKTKELDALIEEETRRLHEITGLSREDAEKTLLARLERELSAELAARITKHTEQVKAAAETRAREIVSIAIQRYAAVHTTDTTVSTVDIPDDNMKGRIIGREGRNIRTFEKCTGVDVIVDDTPGVVVVSAFDNIRRETARLALTKLIQDGRIHPTRIEEVVAETQQEMEKHILEIGHKSVLDADVVPVPHEKIIHLLGRLKFRTSYSQNVLQHSLEVAHLCGLMAAELGLNPALARRCGLLHDVGKAADHEMEGGHPKVGAELAKRYGETSREVLHAIAGHHDDVTVDNVYTVLVAAADAISASRPGARRETLEKYVKRMADLEAVACGFPEVDAAFAIQAGRELRVIANSNRTSDADAVRVCRDIARAIEQQLDYPGEIKVTVIRETRALEVAK</sequence>
<dbReference type="Pfam" id="PF12072">
    <property type="entry name" value="RNase_Y_N"/>
    <property type="match status" value="1"/>
</dbReference>
<dbReference type="NCBIfam" id="TIGR00277">
    <property type="entry name" value="HDIG"/>
    <property type="match status" value="1"/>
</dbReference>
<dbReference type="InterPro" id="IPR004088">
    <property type="entry name" value="KH_dom_type_1"/>
</dbReference>
<evidence type="ECO:0000256" key="4">
    <source>
        <dbReference type="ARBA" id="ARBA00022884"/>
    </source>
</evidence>
<protein>
    <recommendedName>
        <fullName evidence="5 6">Ribonuclease Y</fullName>
        <shortName evidence="5">RNase Y</shortName>
        <ecNumber evidence="5 6">3.1.-.-</ecNumber>
    </recommendedName>
</protein>
<dbReference type="PROSITE" id="PS50084">
    <property type="entry name" value="KH_TYPE_1"/>
    <property type="match status" value="1"/>
</dbReference>
<dbReference type="InterPro" id="IPR006675">
    <property type="entry name" value="HDIG_dom"/>
</dbReference>
<keyword evidence="1 5" id="KW-0540">Nuclease</keyword>
<dbReference type="FunFam" id="1.10.3210.10:FF:000022">
    <property type="entry name" value="Ribonuclease Y"/>
    <property type="match status" value="1"/>
</dbReference>
<keyword evidence="5" id="KW-0812">Transmembrane</keyword>
<dbReference type="InterPro" id="IPR036612">
    <property type="entry name" value="KH_dom_type_1_sf"/>
</dbReference>
<dbReference type="RefSeq" id="WP_088252001.1">
    <property type="nucleotide sequence ID" value="NZ_NIDE01000001.1"/>
</dbReference>
<feature type="domain" description="HD" evidence="8">
    <location>
        <begin position="355"/>
        <end position="449"/>
    </location>
</feature>
<keyword evidence="5" id="KW-0472">Membrane</keyword>
<evidence type="ECO:0000256" key="1">
    <source>
        <dbReference type="ARBA" id="ARBA00022722"/>
    </source>
</evidence>
<dbReference type="GO" id="GO:0016787">
    <property type="term" value="F:hydrolase activity"/>
    <property type="evidence" value="ECO:0007669"/>
    <property type="project" value="UniProtKB-KW"/>
</dbReference>
<proteinExistence type="inferred from homology"/>
<gene>
    <name evidence="5" type="primary">rny</name>
    <name evidence="9" type="ORF">FRUB_00521</name>
</gene>
<feature type="transmembrane region" description="Helical" evidence="5">
    <location>
        <begin position="6"/>
        <end position="28"/>
    </location>
</feature>
<dbReference type="EC" id="3.1.-.-" evidence="5 6"/>
<keyword evidence="4 5" id="KW-0694">RNA-binding</keyword>
<dbReference type="PROSITE" id="PS51831">
    <property type="entry name" value="HD"/>
    <property type="match status" value="1"/>
</dbReference>
<comment type="subcellular location">
    <subcellularLocation>
        <location evidence="5">Cell membrane</location>
        <topology evidence="5">Single-pass membrane protein</topology>
    </subcellularLocation>
</comment>
<dbReference type="NCBIfam" id="TIGR03319">
    <property type="entry name" value="RNase_Y"/>
    <property type="match status" value="1"/>
</dbReference>
<evidence type="ECO:0000313" key="9">
    <source>
        <dbReference type="EMBL" id="OWK46822.1"/>
    </source>
</evidence>
<dbReference type="Pfam" id="PF01966">
    <property type="entry name" value="HD"/>
    <property type="match status" value="1"/>
</dbReference>
<dbReference type="SUPFAM" id="SSF109604">
    <property type="entry name" value="HD-domain/PDEase-like"/>
    <property type="match status" value="1"/>
</dbReference>
<keyword evidence="3 5" id="KW-0378">Hydrolase</keyword>
<dbReference type="EMBL" id="NIDE01000001">
    <property type="protein sequence ID" value="OWK46822.1"/>
    <property type="molecule type" value="Genomic_DNA"/>
</dbReference>
<keyword evidence="5" id="KW-1133">Transmembrane helix</keyword>
<keyword evidence="10" id="KW-1185">Reference proteome</keyword>
<dbReference type="CDD" id="cd00077">
    <property type="entry name" value="HDc"/>
    <property type="match status" value="1"/>
</dbReference>
<comment type="similarity">
    <text evidence="5">Belongs to the RNase Y family.</text>
</comment>
<dbReference type="HAMAP" id="MF_00335">
    <property type="entry name" value="RNase_Y"/>
    <property type="match status" value="1"/>
</dbReference>
<evidence type="ECO:0000313" key="10">
    <source>
        <dbReference type="Proteomes" id="UP000214646"/>
    </source>
</evidence>
<dbReference type="Gene3D" id="3.30.1370.10">
    <property type="entry name" value="K Homology domain, type 1"/>
    <property type="match status" value="1"/>
</dbReference>
<dbReference type="InterPro" id="IPR017705">
    <property type="entry name" value="Ribonuclease_Y"/>
</dbReference>
<evidence type="ECO:0000256" key="5">
    <source>
        <dbReference type="HAMAP-Rule" id="MF_00335"/>
    </source>
</evidence>
<organism evidence="9 10">
    <name type="scientific">Fimbriiglobus ruber</name>
    <dbReference type="NCBI Taxonomy" id="1908690"/>
    <lineage>
        <taxon>Bacteria</taxon>
        <taxon>Pseudomonadati</taxon>
        <taxon>Planctomycetota</taxon>
        <taxon>Planctomycetia</taxon>
        <taxon>Gemmatales</taxon>
        <taxon>Gemmataceae</taxon>
        <taxon>Fimbriiglobus</taxon>
    </lineage>
</organism>
<evidence type="ECO:0000256" key="2">
    <source>
        <dbReference type="ARBA" id="ARBA00022759"/>
    </source>
</evidence>
<dbReference type="Pfam" id="PF00013">
    <property type="entry name" value="KH_1"/>
    <property type="match status" value="1"/>
</dbReference>
<keyword evidence="2 5" id="KW-0255">Endonuclease</keyword>
<dbReference type="CDD" id="cd22431">
    <property type="entry name" value="KH-I_RNaseY"/>
    <property type="match status" value="1"/>
</dbReference>
<name>A0A225DZW5_9BACT</name>
<dbReference type="GO" id="GO:0003723">
    <property type="term" value="F:RNA binding"/>
    <property type="evidence" value="ECO:0007669"/>
    <property type="project" value="UniProtKB-UniRule"/>
</dbReference>
<dbReference type="InterPro" id="IPR004087">
    <property type="entry name" value="KH_dom"/>
</dbReference>
<dbReference type="Gene3D" id="1.10.3210.10">
    <property type="entry name" value="Hypothetical protein af1432"/>
    <property type="match status" value="1"/>
</dbReference>
<dbReference type="SMART" id="SM00471">
    <property type="entry name" value="HDc"/>
    <property type="match status" value="1"/>
</dbReference>
<dbReference type="PANTHER" id="PTHR12826:SF15">
    <property type="entry name" value="RIBONUCLEASE Y"/>
    <property type="match status" value="1"/>
</dbReference>
<comment type="function">
    <text evidence="5">Endoribonuclease that initiates mRNA decay.</text>
</comment>
<dbReference type="GO" id="GO:0004521">
    <property type="term" value="F:RNA endonuclease activity"/>
    <property type="evidence" value="ECO:0007669"/>
    <property type="project" value="UniProtKB-UniRule"/>
</dbReference>
<dbReference type="GO" id="GO:0006402">
    <property type="term" value="P:mRNA catabolic process"/>
    <property type="evidence" value="ECO:0007669"/>
    <property type="project" value="UniProtKB-UniRule"/>
</dbReference>
<dbReference type="Proteomes" id="UP000214646">
    <property type="component" value="Unassembled WGS sequence"/>
</dbReference>
<reference evidence="10" key="1">
    <citation type="submission" date="2017-06" db="EMBL/GenBank/DDBJ databases">
        <title>Genome analysis of Fimbriiglobus ruber SP5, the first member of the order Planctomycetales with confirmed chitinolytic capability.</title>
        <authorList>
            <person name="Ravin N.V."/>
            <person name="Rakitin A.L."/>
            <person name="Ivanova A.A."/>
            <person name="Beletsky A.V."/>
            <person name="Kulichevskaya I.S."/>
            <person name="Mardanov A.V."/>
            <person name="Dedysh S.N."/>
        </authorList>
    </citation>
    <scope>NUCLEOTIDE SEQUENCE [LARGE SCALE GENOMIC DNA]</scope>
    <source>
        <strain evidence="10">SP5</strain>
    </source>
</reference>
<dbReference type="InterPro" id="IPR022711">
    <property type="entry name" value="RNase_Y_N"/>
</dbReference>
<evidence type="ECO:0000259" key="8">
    <source>
        <dbReference type="PROSITE" id="PS51831"/>
    </source>
</evidence>
<feature type="region of interest" description="Disordered" evidence="7">
    <location>
        <begin position="84"/>
        <end position="127"/>
    </location>
</feature>
<dbReference type="InterPro" id="IPR006674">
    <property type="entry name" value="HD_domain"/>
</dbReference>
<evidence type="ECO:0000256" key="3">
    <source>
        <dbReference type="ARBA" id="ARBA00022801"/>
    </source>
</evidence>
<dbReference type="OrthoDB" id="9803205at2"/>